<sequence length="98" mass="10954">MSEELTVDDIPDKFRGLRIYFAQPSDYTIVKIGGGKKLWCRVIARSKITSDFCVANERASEPPSMIMNAISLNMQDIHLMEELIEKSALAATNADFKG</sequence>
<accession>A0A1H6Y887</accession>
<dbReference type="RefSeq" id="WP_091830696.1">
    <property type="nucleotide sequence ID" value="NZ_FNZK01000006.1"/>
</dbReference>
<dbReference type="AlphaFoldDB" id="A0A1H6Y887"/>
<dbReference type="EMBL" id="FNZK01000006">
    <property type="protein sequence ID" value="SEJ36104.1"/>
    <property type="molecule type" value="Genomic_DNA"/>
</dbReference>
<organism evidence="1 2">
    <name type="scientific">Propionispira arboris</name>
    <dbReference type="NCBI Taxonomy" id="84035"/>
    <lineage>
        <taxon>Bacteria</taxon>
        <taxon>Bacillati</taxon>
        <taxon>Bacillota</taxon>
        <taxon>Negativicutes</taxon>
        <taxon>Selenomonadales</taxon>
        <taxon>Selenomonadaceae</taxon>
        <taxon>Propionispira</taxon>
    </lineage>
</organism>
<dbReference type="STRING" id="84035.SAMN05660742_106109"/>
<reference evidence="1 2" key="1">
    <citation type="submission" date="2016-10" db="EMBL/GenBank/DDBJ databases">
        <authorList>
            <person name="de Groot N.N."/>
        </authorList>
    </citation>
    <scope>NUCLEOTIDE SEQUENCE [LARGE SCALE GENOMIC DNA]</scope>
    <source>
        <strain evidence="1 2">DSM 2179</strain>
    </source>
</reference>
<name>A0A1H6Y887_9FIRM</name>
<keyword evidence="2" id="KW-1185">Reference proteome</keyword>
<evidence type="ECO:0000313" key="2">
    <source>
        <dbReference type="Proteomes" id="UP000199662"/>
    </source>
</evidence>
<dbReference type="Proteomes" id="UP000199662">
    <property type="component" value="Unassembled WGS sequence"/>
</dbReference>
<evidence type="ECO:0000313" key="1">
    <source>
        <dbReference type="EMBL" id="SEJ36104.1"/>
    </source>
</evidence>
<protein>
    <submittedName>
        <fullName evidence="1">Uncharacterized protein</fullName>
    </submittedName>
</protein>
<gene>
    <name evidence="1" type="ORF">SAMN05660742_106109</name>
</gene>
<proteinExistence type="predicted"/>